<accession>A0ACC8X7T8</accession>
<dbReference type="Proteomes" id="UP000188605">
    <property type="component" value="Unassembled WGS sequence"/>
</dbReference>
<evidence type="ECO:0000313" key="1">
    <source>
        <dbReference type="EMBL" id="ONI37703.1"/>
    </source>
</evidence>
<name>A0ACC8X7T8_9FIRM</name>
<sequence>MVYLLHGTEEWVKNKRLNEIKVNIFGQTLDLMNYSYYEGNKCSVYEIISQCETLPFFSEYKLIVVKNSDLFKAGRKDDTDQISEWFKNVPSYIVLVFLEDEIDKRNKLFKAINKEGTVQNCDYPDTENIYKLLLAKAPLKKDVFNYFINNMPKNMIYILNEFEKLLSYCDGKIITIEDIDAVCVFNAEHQVFELIKFMGKKQIEECIKIYNTLIEAKEYPTKILALISREYRLMFQVKYLNRSNISVNQIAKDLSIPSFIARELTKQSKEKTFSTIKKILRFCLETDEQIKSGKMEPIKSVELLIIKCTYI</sequence>
<dbReference type="EMBL" id="LJDB01000105">
    <property type="protein sequence ID" value="ONI37703.1"/>
    <property type="molecule type" value="Genomic_DNA"/>
</dbReference>
<organism evidence="1 2">
    <name type="scientific">Candidatus Epulonipiscium fishelsonii</name>
    <dbReference type="NCBI Taxonomy" id="77094"/>
    <lineage>
        <taxon>Bacteria</taxon>
        <taxon>Bacillati</taxon>
        <taxon>Bacillota</taxon>
        <taxon>Clostridia</taxon>
        <taxon>Lachnospirales</taxon>
        <taxon>Lachnospiraceae</taxon>
        <taxon>Candidatus Epulonipiscium</taxon>
    </lineage>
</organism>
<proteinExistence type="predicted"/>
<evidence type="ECO:0000313" key="2">
    <source>
        <dbReference type="Proteomes" id="UP000188605"/>
    </source>
</evidence>
<gene>
    <name evidence="1" type="ORF">AN396_12480</name>
</gene>
<reference evidence="1" key="1">
    <citation type="submission" date="2016-08" db="EMBL/GenBank/DDBJ databases">
        <authorList>
            <person name="Ngugi D.K."/>
            <person name="Miyake S."/>
            <person name="Stingl U."/>
        </authorList>
    </citation>
    <scope>NUCLEOTIDE SEQUENCE</scope>
    <source>
        <strain evidence="1">SCG-B11WGA-EpuloA1</strain>
    </source>
</reference>
<protein>
    <submittedName>
        <fullName evidence="1">DNA polymerase III subunit delta</fullName>
    </submittedName>
</protein>
<keyword evidence="2" id="KW-1185">Reference proteome</keyword>
<comment type="caution">
    <text evidence="1">The sequence shown here is derived from an EMBL/GenBank/DDBJ whole genome shotgun (WGS) entry which is preliminary data.</text>
</comment>